<dbReference type="Pfam" id="PF02826">
    <property type="entry name" value="2-Hacid_dh_C"/>
    <property type="match status" value="1"/>
</dbReference>
<sequence length="330" mass="36513">MLIHIQNPPGETLFPITPEQWQAACQRHPDVQDLEARFSNDPEALLPALADAEILVTWTKILHEHLVSQDLTNLAPKLRMVFCTSAGIDRLLPLTWLPPQTSLLNNRGTHAAKAGEFGIMALLMLANHMPHFADQQREGIWKPRFARTLAGRNVTVIGLGSLGGAIAEHARRFGMRVTGVRRGTDPHAACDRIVPQDMLDAVLPESEFLVLACPLTPETHGLMDRRRLTLLPKGAKLFNIGRGPLWDQDALCDLLDSGQLGGAITDVAVPEPLPANHRMWRTPGLFITPHMSADDPITYNDSSLDILMENIRAQRAGRPLPNRIRPDLGY</sequence>
<evidence type="ECO:0000256" key="1">
    <source>
        <dbReference type="ARBA" id="ARBA00023002"/>
    </source>
</evidence>
<dbReference type="SUPFAM" id="SSF52283">
    <property type="entry name" value="Formate/glycerate dehydrogenase catalytic domain-like"/>
    <property type="match status" value="1"/>
</dbReference>
<dbReference type="InterPro" id="IPR036291">
    <property type="entry name" value="NAD(P)-bd_dom_sf"/>
</dbReference>
<dbReference type="Gene3D" id="3.40.50.720">
    <property type="entry name" value="NAD(P)-binding Rossmann-like Domain"/>
    <property type="match status" value="2"/>
</dbReference>
<name>A0ABV7G224_9PROT</name>
<dbReference type="RefSeq" id="WP_379596912.1">
    <property type="nucleotide sequence ID" value="NZ_JBHRTN010000010.1"/>
</dbReference>
<keyword evidence="5" id="KW-1185">Reference proteome</keyword>
<evidence type="ECO:0000259" key="3">
    <source>
        <dbReference type="Pfam" id="PF02826"/>
    </source>
</evidence>
<dbReference type="CDD" id="cd05300">
    <property type="entry name" value="2-Hacid_dh_1"/>
    <property type="match status" value="1"/>
</dbReference>
<evidence type="ECO:0000313" key="4">
    <source>
        <dbReference type="EMBL" id="MFC3125908.1"/>
    </source>
</evidence>
<reference evidence="5" key="1">
    <citation type="journal article" date="2019" name="Int. J. Syst. Evol. Microbiol.">
        <title>The Global Catalogue of Microorganisms (GCM) 10K type strain sequencing project: providing services to taxonomists for standard genome sequencing and annotation.</title>
        <authorList>
            <consortium name="The Broad Institute Genomics Platform"/>
            <consortium name="The Broad Institute Genome Sequencing Center for Infectious Disease"/>
            <person name="Wu L."/>
            <person name="Ma J."/>
        </authorList>
    </citation>
    <scope>NUCLEOTIDE SEQUENCE [LARGE SCALE GENOMIC DNA]</scope>
    <source>
        <strain evidence="5">KCTC 52094</strain>
    </source>
</reference>
<evidence type="ECO:0000313" key="5">
    <source>
        <dbReference type="Proteomes" id="UP001595593"/>
    </source>
</evidence>
<proteinExistence type="predicted"/>
<keyword evidence="1" id="KW-0560">Oxidoreductase</keyword>
<gene>
    <name evidence="4" type="ORF">ACFOD4_12635</name>
</gene>
<evidence type="ECO:0000256" key="2">
    <source>
        <dbReference type="ARBA" id="ARBA00023027"/>
    </source>
</evidence>
<organism evidence="4 5">
    <name type="scientific">Teichococcus globiformis</name>
    <dbReference type="NCBI Taxonomy" id="2307229"/>
    <lineage>
        <taxon>Bacteria</taxon>
        <taxon>Pseudomonadati</taxon>
        <taxon>Pseudomonadota</taxon>
        <taxon>Alphaproteobacteria</taxon>
        <taxon>Acetobacterales</taxon>
        <taxon>Roseomonadaceae</taxon>
        <taxon>Roseomonas</taxon>
    </lineage>
</organism>
<dbReference type="InterPro" id="IPR006140">
    <property type="entry name" value="D-isomer_DH_NAD-bd"/>
</dbReference>
<keyword evidence="2" id="KW-0520">NAD</keyword>
<protein>
    <submittedName>
        <fullName evidence="4">D-2-hydroxyacid dehydrogenase</fullName>
    </submittedName>
</protein>
<dbReference type="EMBL" id="JBHRTN010000010">
    <property type="protein sequence ID" value="MFC3125908.1"/>
    <property type="molecule type" value="Genomic_DNA"/>
</dbReference>
<accession>A0ABV7G224</accession>
<dbReference type="PANTHER" id="PTHR43333">
    <property type="entry name" value="2-HACID_DH_C DOMAIN-CONTAINING PROTEIN"/>
    <property type="match status" value="1"/>
</dbReference>
<comment type="caution">
    <text evidence="4">The sequence shown here is derived from an EMBL/GenBank/DDBJ whole genome shotgun (WGS) entry which is preliminary data.</text>
</comment>
<feature type="domain" description="D-isomer specific 2-hydroxyacid dehydrogenase NAD-binding" evidence="3">
    <location>
        <begin position="119"/>
        <end position="292"/>
    </location>
</feature>
<dbReference type="SUPFAM" id="SSF51735">
    <property type="entry name" value="NAD(P)-binding Rossmann-fold domains"/>
    <property type="match status" value="1"/>
</dbReference>
<dbReference type="PANTHER" id="PTHR43333:SF1">
    <property type="entry name" value="D-ISOMER SPECIFIC 2-HYDROXYACID DEHYDROGENASE NAD-BINDING DOMAIN-CONTAINING PROTEIN"/>
    <property type="match status" value="1"/>
</dbReference>
<dbReference type="Proteomes" id="UP001595593">
    <property type="component" value="Unassembled WGS sequence"/>
</dbReference>